<keyword evidence="1" id="KW-0175">Coiled coil</keyword>
<dbReference type="InterPro" id="IPR044951">
    <property type="entry name" value="SPC24-like"/>
</dbReference>
<name>A0A5B7CAA5_DAVIN</name>
<dbReference type="EMBL" id="GHES01047291">
    <property type="protein sequence ID" value="MPA77850.1"/>
    <property type="molecule type" value="Transcribed_RNA"/>
</dbReference>
<evidence type="ECO:0008006" key="3">
    <source>
        <dbReference type="Google" id="ProtNLM"/>
    </source>
</evidence>
<dbReference type="GO" id="GO:0051983">
    <property type="term" value="P:regulation of chromosome segregation"/>
    <property type="evidence" value="ECO:0007669"/>
    <property type="project" value="InterPro"/>
</dbReference>
<reference evidence="2" key="1">
    <citation type="submission" date="2019-08" db="EMBL/GenBank/DDBJ databases">
        <title>Reference gene set and small RNA set construction with multiple tissues from Davidia involucrata Baill.</title>
        <authorList>
            <person name="Yang H."/>
            <person name="Zhou C."/>
            <person name="Li G."/>
            <person name="Wang J."/>
            <person name="Gao P."/>
            <person name="Wang M."/>
            <person name="Wang R."/>
            <person name="Zhao Y."/>
        </authorList>
    </citation>
    <scope>NUCLEOTIDE SEQUENCE</scope>
    <source>
        <tissue evidence="2">Mixed with DoveR01_LX</tissue>
    </source>
</reference>
<dbReference type="PANTHER" id="PTHR35730:SF2">
    <property type="entry name" value="KINETOCHORE PROTEIN SPC24 HOMOLOG-RELATED"/>
    <property type="match status" value="1"/>
</dbReference>
<feature type="coiled-coil region" evidence="1">
    <location>
        <begin position="51"/>
        <end position="143"/>
    </location>
</feature>
<organism evidence="2">
    <name type="scientific">Davidia involucrata</name>
    <name type="common">Dove tree</name>
    <dbReference type="NCBI Taxonomy" id="16924"/>
    <lineage>
        <taxon>Eukaryota</taxon>
        <taxon>Viridiplantae</taxon>
        <taxon>Streptophyta</taxon>
        <taxon>Embryophyta</taxon>
        <taxon>Tracheophyta</taxon>
        <taxon>Spermatophyta</taxon>
        <taxon>Magnoliopsida</taxon>
        <taxon>eudicotyledons</taxon>
        <taxon>Gunneridae</taxon>
        <taxon>Pentapetalae</taxon>
        <taxon>asterids</taxon>
        <taxon>Cornales</taxon>
        <taxon>Nyssaceae</taxon>
        <taxon>Davidia</taxon>
    </lineage>
</organism>
<gene>
    <name evidence="2" type="ORF">Din_047291</name>
</gene>
<dbReference type="PANTHER" id="PTHR35730">
    <property type="entry name" value="KINETOCHORE PROTEIN SPC24 HOMOLOG-RELATED"/>
    <property type="match status" value="1"/>
</dbReference>
<dbReference type="Gene3D" id="3.30.160.570">
    <property type="entry name" value="Ncd80 complex, Spc24 subunit"/>
    <property type="match status" value="1"/>
</dbReference>
<sequence>MGDLSRKINVEELISFSDDLVEFLKNGKDINNLTQCLEQSKALQSQCDADHNDVQNLLQDYQTKIDACKQEANEAKFGAVGDAEINFLQKELEEELQRERLLREELRVIADGINDLEHQRVSVEERRQILKKLEQEELRAQRKLSMYASVTNVIPNLDDQSKISGHIVVRDKKVVEKFEFFPSKETAFDTCNSIWKMINVIELENFLPK</sequence>
<evidence type="ECO:0000256" key="1">
    <source>
        <dbReference type="SAM" id="Coils"/>
    </source>
</evidence>
<proteinExistence type="predicted"/>
<accession>A0A5B7CAA5</accession>
<protein>
    <recommendedName>
        <fullName evidence="3">Kinetochore protein Spc24</fullName>
    </recommendedName>
</protein>
<evidence type="ECO:0000313" key="2">
    <source>
        <dbReference type="EMBL" id="MPA77850.1"/>
    </source>
</evidence>
<dbReference type="AlphaFoldDB" id="A0A5B7CAA5"/>